<sequence length="663" mass="73096">MSSPPAVRSEDDDNGDQSPDEDENRKKASTTEAVAASPQPGPSSKRTPPITAPNVMPESSSSTALAMSSPPAVRSEDGDDGDQSPDEGSLLNGLAGQPSILCTYCITHLSELRLQRATSRAFGRLDGRAPQFDYFFNQLNATLLRNHRKTNCNACSPTSVSAPESPTYGILNAPSEQPRVHYRHGSPPLLPPVPLGQSTLPKTNDTPTAALRSPPPKRDAASMPWSSHRDSPRSLTCTHSASTTIRGSRTHKLEHVVIAASCITYQRAHHQCARIINSFCYRTVPLVGYAIVQKSKPDEDEQRAPVKNKKRKNKASADDDGGADSARAEEKVHIGRAKQLPAEHRHSVVPYFREGSLLAMPLRAYRIAEAMRRMLGPYNFVTPISIEQLTQDDIKVVAHAYARRLPAVKSLPEDIKGGDKIVKKYRQDKHPLSHKSSLTLINLAMQMYVPWISVYNFYTTYTVVKALYECHLFERQQRRGTADYSGRLQGPTYRDERPANEPSTTSPPAVINASSSTRLAQAASLYILVLSGEPKHPDIQATLSSVVDGPAFFSGGAVQSGRLELAHDSCQASRLYTIPHQFGPAQSTPIKSSLTDSYIVSLNNSAAVLVCYGYCCCCRCRMQTLSIRETHRDKSERIKNEDYEHGKLRKLEKRKQIKNPMTT</sequence>
<feature type="region of interest" description="Disordered" evidence="1">
    <location>
        <begin position="184"/>
        <end position="247"/>
    </location>
</feature>
<feature type="region of interest" description="Disordered" evidence="1">
    <location>
        <begin position="483"/>
        <end position="511"/>
    </location>
</feature>
<feature type="region of interest" description="Disordered" evidence="1">
    <location>
        <begin position="1"/>
        <end position="92"/>
    </location>
</feature>
<dbReference type="EMBL" id="CADCXV010000113">
    <property type="protein sequence ID" value="CAB0028293.1"/>
    <property type="molecule type" value="Genomic_DNA"/>
</dbReference>
<feature type="compositionally biased region" description="Polar residues" evidence="1">
    <location>
        <begin position="196"/>
        <end position="207"/>
    </location>
</feature>
<protein>
    <submittedName>
        <fullName evidence="2">Uncharacterized protein</fullName>
    </submittedName>
</protein>
<dbReference type="AlphaFoldDB" id="A0A6H5HVF0"/>
<reference evidence="2 3" key="1">
    <citation type="submission" date="2020-02" db="EMBL/GenBank/DDBJ databases">
        <authorList>
            <person name="Ferguson B K."/>
        </authorList>
    </citation>
    <scope>NUCLEOTIDE SEQUENCE [LARGE SCALE GENOMIC DNA]</scope>
</reference>
<feature type="compositionally biased region" description="Polar residues" evidence="1">
    <location>
        <begin position="501"/>
        <end position="511"/>
    </location>
</feature>
<feature type="compositionally biased region" description="Polar residues" evidence="1">
    <location>
        <begin position="233"/>
        <end position="247"/>
    </location>
</feature>
<proteinExistence type="predicted"/>
<dbReference type="Proteomes" id="UP000479190">
    <property type="component" value="Unassembled WGS sequence"/>
</dbReference>
<gene>
    <name evidence="2" type="ORF">TBRA_LOCUS492</name>
</gene>
<accession>A0A6H5HVF0</accession>
<feature type="compositionally biased region" description="Low complexity" evidence="1">
    <location>
        <begin position="57"/>
        <end position="72"/>
    </location>
</feature>
<evidence type="ECO:0000256" key="1">
    <source>
        <dbReference type="SAM" id="MobiDB-lite"/>
    </source>
</evidence>
<feature type="region of interest" description="Disordered" evidence="1">
    <location>
        <begin position="296"/>
        <end position="339"/>
    </location>
</feature>
<evidence type="ECO:0000313" key="2">
    <source>
        <dbReference type="EMBL" id="CAB0028293.1"/>
    </source>
</evidence>
<evidence type="ECO:0000313" key="3">
    <source>
        <dbReference type="Proteomes" id="UP000479190"/>
    </source>
</evidence>
<name>A0A6H5HVF0_9HYME</name>
<feature type="compositionally biased region" description="Acidic residues" evidence="1">
    <location>
        <begin position="10"/>
        <end position="22"/>
    </location>
</feature>
<keyword evidence="3" id="KW-1185">Reference proteome</keyword>
<organism evidence="2 3">
    <name type="scientific">Trichogramma brassicae</name>
    <dbReference type="NCBI Taxonomy" id="86971"/>
    <lineage>
        <taxon>Eukaryota</taxon>
        <taxon>Metazoa</taxon>
        <taxon>Ecdysozoa</taxon>
        <taxon>Arthropoda</taxon>
        <taxon>Hexapoda</taxon>
        <taxon>Insecta</taxon>
        <taxon>Pterygota</taxon>
        <taxon>Neoptera</taxon>
        <taxon>Endopterygota</taxon>
        <taxon>Hymenoptera</taxon>
        <taxon>Apocrita</taxon>
        <taxon>Proctotrupomorpha</taxon>
        <taxon>Chalcidoidea</taxon>
        <taxon>Trichogrammatidae</taxon>
        <taxon>Trichogramma</taxon>
    </lineage>
</organism>